<evidence type="ECO:0000256" key="6">
    <source>
        <dbReference type="ARBA" id="ARBA00022692"/>
    </source>
</evidence>
<keyword evidence="4 15" id="KW-1003">Cell membrane</keyword>
<dbReference type="InterPro" id="IPR023299">
    <property type="entry name" value="ATPase_P-typ_cyto_dom_N"/>
</dbReference>
<evidence type="ECO:0000256" key="13">
    <source>
        <dbReference type="ARBA" id="ARBA00023065"/>
    </source>
</evidence>
<name>A0A6A7RPF7_9PROT</name>
<dbReference type="Gene3D" id="3.40.50.1000">
    <property type="entry name" value="HAD superfamily/HAD-like"/>
    <property type="match status" value="1"/>
</dbReference>
<dbReference type="InterPro" id="IPR027256">
    <property type="entry name" value="P-typ_ATPase_IB"/>
</dbReference>
<feature type="transmembrane region" description="Helical" evidence="15">
    <location>
        <begin position="286"/>
        <end position="304"/>
    </location>
</feature>
<dbReference type="Gene3D" id="2.70.150.10">
    <property type="entry name" value="Calcium-transporting ATPase, cytoplasmic transduction domain A"/>
    <property type="match status" value="1"/>
</dbReference>
<dbReference type="PRINTS" id="PR00119">
    <property type="entry name" value="CATATPASE"/>
</dbReference>
<feature type="transmembrane region" description="Helical" evidence="15">
    <location>
        <begin position="779"/>
        <end position="798"/>
    </location>
</feature>
<dbReference type="SUPFAM" id="SSF55008">
    <property type="entry name" value="HMA, heavy metal-associated domain"/>
    <property type="match status" value="1"/>
</dbReference>
<dbReference type="InterPro" id="IPR023298">
    <property type="entry name" value="ATPase_P-typ_TM_dom_sf"/>
</dbReference>
<feature type="transmembrane region" description="Helical" evidence="15">
    <location>
        <begin position="193"/>
        <end position="213"/>
    </location>
</feature>
<comment type="subcellular location">
    <subcellularLocation>
        <location evidence="1">Cell membrane</location>
        <topology evidence="1">Multi-pass membrane protein</topology>
    </subcellularLocation>
</comment>
<evidence type="ECO:0000256" key="8">
    <source>
        <dbReference type="ARBA" id="ARBA00022741"/>
    </source>
</evidence>
<dbReference type="Proteomes" id="UP000342300">
    <property type="component" value="Unassembled WGS sequence"/>
</dbReference>
<evidence type="ECO:0000259" key="16">
    <source>
        <dbReference type="PROSITE" id="PS50846"/>
    </source>
</evidence>
<evidence type="ECO:0000256" key="15">
    <source>
        <dbReference type="RuleBase" id="RU362081"/>
    </source>
</evidence>
<dbReference type="CDD" id="cd00371">
    <property type="entry name" value="HMA"/>
    <property type="match status" value="1"/>
</dbReference>
<dbReference type="FunFam" id="2.70.150.10:FF:000002">
    <property type="entry name" value="Copper-transporting ATPase 1, putative"/>
    <property type="match status" value="1"/>
</dbReference>
<dbReference type="SFLD" id="SFLDG00002">
    <property type="entry name" value="C1.7:_P-type_atpase_like"/>
    <property type="match status" value="1"/>
</dbReference>
<gene>
    <name evidence="17" type="ORF">CRU78_00935</name>
</gene>
<feature type="transmembrane region" description="Helical" evidence="15">
    <location>
        <begin position="470"/>
        <end position="493"/>
    </location>
</feature>
<dbReference type="SUPFAM" id="SSF81653">
    <property type="entry name" value="Calcium ATPase, transduction domain A"/>
    <property type="match status" value="1"/>
</dbReference>
<keyword evidence="8 15" id="KW-0547">Nucleotide-binding</keyword>
<feature type="transmembrane region" description="Helical" evidence="15">
    <location>
        <begin position="442"/>
        <end position="464"/>
    </location>
</feature>
<dbReference type="InterPro" id="IPR044492">
    <property type="entry name" value="P_typ_ATPase_HD_dom"/>
</dbReference>
<dbReference type="Pfam" id="PF00702">
    <property type="entry name" value="Hydrolase"/>
    <property type="match status" value="1"/>
</dbReference>
<evidence type="ECO:0000256" key="14">
    <source>
        <dbReference type="ARBA" id="ARBA00023136"/>
    </source>
</evidence>
<keyword evidence="7 15" id="KW-0479">Metal-binding</keyword>
<dbReference type="NCBIfam" id="TIGR01494">
    <property type="entry name" value="ATPase_P-type"/>
    <property type="match status" value="1"/>
</dbReference>
<dbReference type="Gene3D" id="3.30.70.100">
    <property type="match status" value="1"/>
</dbReference>
<evidence type="ECO:0000313" key="17">
    <source>
        <dbReference type="EMBL" id="MQM29179.1"/>
    </source>
</evidence>
<comment type="caution">
    <text evidence="17">The sequence shown here is derived from an EMBL/GenBank/DDBJ whole genome shotgun (WGS) entry which is preliminary data.</text>
</comment>
<dbReference type="PRINTS" id="PR00943">
    <property type="entry name" value="CUATPASE"/>
</dbReference>
<dbReference type="InterPro" id="IPR006121">
    <property type="entry name" value="HMA_dom"/>
</dbReference>
<dbReference type="Gene3D" id="3.40.1110.10">
    <property type="entry name" value="Calcium-transporting ATPase, cytoplasmic domain N"/>
    <property type="match status" value="1"/>
</dbReference>
<keyword evidence="14 15" id="KW-0472">Membrane</keyword>
<dbReference type="GO" id="GO:0005524">
    <property type="term" value="F:ATP binding"/>
    <property type="evidence" value="ECO:0007669"/>
    <property type="project" value="UniProtKB-UniRule"/>
</dbReference>
<evidence type="ECO:0000256" key="7">
    <source>
        <dbReference type="ARBA" id="ARBA00022723"/>
    </source>
</evidence>
<dbReference type="SFLD" id="SFLDS00003">
    <property type="entry name" value="Haloacid_Dehalogenase"/>
    <property type="match status" value="1"/>
</dbReference>
<dbReference type="Pfam" id="PF12156">
    <property type="entry name" value="ATPase-cat_bd"/>
    <property type="match status" value="1"/>
</dbReference>
<dbReference type="GO" id="GO:0016887">
    <property type="term" value="F:ATP hydrolysis activity"/>
    <property type="evidence" value="ECO:0007669"/>
    <property type="project" value="InterPro"/>
</dbReference>
<evidence type="ECO:0000256" key="2">
    <source>
        <dbReference type="ARBA" id="ARBA00006024"/>
    </source>
</evidence>
<keyword evidence="9 15" id="KW-0067">ATP-binding</keyword>
<feature type="domain" description="HMA" evidence="16">
    <location>
        <begin position="105"/>
        <end position="171"/>
    </location>
</feature>
<dbReference type="GO" id="GO:0005886">
    <property type="term" value="C:plasma membrane"/>
    <property type="evidence" value="ECO:0007669"/>
    <property type="project" value="UniProtKB-SubCell"/>
</dbReference>
<keyword evidence="11" id="KW-1278">Translocase</keyword>
<reference evidence="17 18" key="1">
    <citation type="submission" date="2017-09" db="EMBL/GenBank/DDBJ databases">
        <title>Metagenomic Analysis Reveals Denitrifying Candidatus Accumulibacter and Flanking Population as a Source of N2O.</title>
        <authorList>
            <person name="Gao H."/>
            <person name="Mao Y."/>
            <person name="Zhao X."/>
            <person name="Liu W.-T."/>
            <person name="Zhang T."/>
            <person name="Wells G."/>
        </authorList>
    </citation>
    <scope>NUCLEOTIDE SEQUENCE [LARGE SCALE GENOMIC DNA]</scope>
    <source>
        <strain evidence="17">CANDO_2_IC</strain>
    </source>
</reference>
<proteinExistence type="inferred from homology"/>
<evidence type="ECO:0000256" key="1">
    <source>
        <dbReference type="ARBA" id="ARBA00004651"/>
    </source>
</evidence>
<feature type="transmembrane region" description="Helical" evidence="15">
    <location>
        <begin position="225"/>
        <end position="246"/>
    </location>
</feature>
<dbReference type="SUPFAM" id="SSF81665">
    <property type="entry name" value="Calcium ATPase, transmembrane domain M"/>
    <property type="match status" value="1"/>
</dbReference>
<dbReference type="PROSITE" id="PS00154">
    <property type="entry name" value="ATPASE_E1_E2"/>
    <property type="match status" value="1"/>
</dbReference>
<dbReference type="SUPFAM" id="SSF56784">
    <property type="entry name" value="HAD-like"/>
    <property type="match status" value="1"/>
</dbReference>
<keyword evidence="3" id="KW-0813">Transport</keyword>
<dbReference type="InterPro" id="IPR036412">
    <property type="entry name" value="HAD-like_sf"/>
</dbReference>
<keyword evidence="12 15" id="KW-1133">Transmembrane helix</keyword>
<evidence type="ECO:0000256" key="9">
    <source>
        <dbReference type="ARBA" id="ARBA00022840"/>
    </source>
</evidence>
<keyword evidence="10" id="KW-0460">Magnesium</keyword>
<dbReference type="PROSITE" id="PS50846">
    <property type="entry name" value="HMA_2"/>
    <property type="match status" value="1"/>
</dbReference>
<evidence type="ECO:0000256" key="12">
    <source>
        <dbReference type="ARBA" id="ARBA00022989"/>
    </source>
</evidence>
<dbReference type="NCBIfam" id="TIGR01511">
    <property type="entry name" value="ATPase-IB1_Cu"/>
    <property type="match status" value="1"/>
</dbReference>
<evidence type="ECO:0000256" key="11">
    <source>
        <dbReference type="ARBA" id="ARBA00022967"/>
    </source>
</evidence>
<dbReference type="CDD" id="cd02079">
    <property type="entry name" value="P-type_ATPase_HM"/>
    <property type="match status" value="1"/>
</dbReference>
<evidence type="ECO:0000256" key="5">
    <source>
        <dbReference type="ARBA" id="ARBA00022553"/>
    </source>
</evidence>
<dbReference type="InterPro" id="IPR021993">
    <property type="entry name" value="ATPase-cat-bd"/>
</dbReference>
<dbReference type="NCBIfam" id="TIGR01525">
    <property type="entry name" value="ATPase-IB_hvy"/>
    <property type="match status" value="1"/>
</dbReference>
<evidence type="ECO:0000256" key="3">
    <source>
        <dbReference type="ARBA" id="ARBA00022448"/>
    </source>
</evidence>
<dbReference type="InterPro" id="IPR018303">
    <property type="entry name" value="ATPase_P-typ_P_site"/>
</dbReference>
<dbReference type="PANTHER" id="PTHR43520:SF5">
    <property type="entry name" value="CATION-TRANSPORTING P-TYPE ATPASE-RELATED"/>
    <property type="match status" value="1"/>
</dbReference>
<evidence type="ECO:0000256" key="4">
    <source>
        <dbReference type="ARBA" id="ARBA00022475"/>
    </source>
</evidence>
<dbReference type="InterPro" id="IPR036163">
    <property type="entry name" value="HMA_dom_sf"/>
</dbReference>
<dbReference type="Gene3D" id="1.20.1110.10">
    <property type="entry name" value="Calcium-transporting ATPase, transmembrane domain"/>
    <property type="match status" value="1"/>
</dbReference>
<dbReference type="GO" id="GO:0055070">
    <property type="term" value="P:copper ion homeostasis"/>
    <property type="evidence" value="ECO:0007669"/>
    <property type="project" value="TreeGrafter"/>
</dbReference>
<dbReference type="InterPro" id="IPR059000">
    <property type="entry name" value="ATPase_P-type_domA"/>
</dbReference>
<dbReference type="InterPro" id="IPR023214">
    <property type="entry name" value="HAD_sf"/>
</dbReference>
<keyword evidence="6 15" id="KW-0812">Transmembrane</keyword>
<evidence type="ECO:0000256" key="10">
    <source>
        <dbReference type="ARBA" id="ARBA00022842"/>
    </source>
</evidence>
<dbReference type="InterPro" id="IPR001757">
    <property type="entry name" value="P_typ_ATPase"/>
</dbReference>
<accession>A0A6A7RPF7</accession>
<dbReference type="GO" id="GO:0043682">
    <property type="term" value="F:P-type divalent copper transporter activity"/>
    <property type="evidence" value="ECO:0007669"/>
    <property type="project" value="TreeGrafter"/>
</dbReference>
<dbReference type="GO" id="GO:0005507">
    <property type="term" value="F:copper ion binding"/>
    <property type="evidence" value="ECO:0007669"/>
    <property type="project" value="TreeGrafter"/>
</dbReference>
<feature type="transmembrane region" description="Helical" evidence="15">
    <location>
        <begin position="258"/>
        <end position="280"/>
    </location>
</feature>
<dbReference type="Pfam" id="PF00403">
    <property type="entry name" value="HMA"/>
    <property type="match status" value="1"/>
</dbReference>
<sequence length="827" mass="87596">MNNSNCYHCGQPVPAGVDLEVGIDGQPRAMCCGGCQAVAQAIVANGLADYYHNRDQLPNAPREALPALVAGLQVFDHPDFQKSFVRVLPAAGEAGREGAAGGSEREASLILEGITCSACIWLNEQHLSRLAGVTAVDINYATRRARIRWDEQRIRLSDILAAIAAIGYHAHPYDPAKSEELAGKERRRALWRLFVAGFGMMQVMMYAVPLYLAGDGEMTPDIELLLRWASLLLTTPVVFYSAAPFFRNSWRDLRLRRVGMDVPVALGVGAAFAASVWATLTASGEVYFDSVTMFVFFLLTGRFLEMSARQRAVSVTEALARLMPAVAGRLAAYPQSREVEQVMVADLQPGDVVLVRPGETIPADGRVLEGASSSDEALLTGESAPVRKEPGLAVTGGAVNIESPLLVEVVHVGEATRLSAIIRLMERAAAEKPRIVELADRIAGRFIISLLALAAAVAVVWWTIDPAQALWITVSVLVVTCPCALSLATPVALSVASGAMARAGLLVTRSHAVETLARASHFVFDKTGTLTSGRMRLLEVLPLQEEVAAAHCLALAAALEQGSEHPIAAALRAASSVQALPPVDSLSNEPGQGITARHAGRRVRLGQPGYVLALHGEPLPPSVAAVLASGDTVVALGDENGWMALFRVGDEPRPEAAALVAALQAQGRQVILLSGDAAPAVQRVAQALAINEVVAAASPQTKQDFVRQLQDSGAVVAMVGDGVNDAPVLAQAQVSVAMGGGAQLARTQADLVLLSENLDHLRRGVFVARRSLAVIRQNLLWSFAYNVVALPLAMGGYITPWMAGIGMSGSSLLVVLNSMRLQQVGGR</sequence>
<comment type="similarity">
    <text evidence="2 15">Belongs to the cation transport ATPase (P-type) (TC 3.A.3) family. Type IB subfamily.</text>
</comment>
<organism evidence="17 18">
    <name type="scientific">Candidatus Accumulibacter phosphatis</name>
    <dbReference type="NCBI Taxonomy" id="327160"/>
    <lineage>
        <taxon>Bacteria</taxon>
        <taxon>Pseudomonadati</taxon>
        <taxon>Pseudomonadota</taxon>
        <taxon>Betaproteobacteria</taxon>
        <taxon>Candidatus Accumulibacter</taxon>
    </lineage>
</organism>
<protein>
    <submittedName>
        <fullName evidence="17">Copper-translocating P-type ATPase</fullName>
    </submittedName>
</protein>
<dbReference type="PANTHER" id="PTHR43520">
    <property type="entry name" value="ATP7, ISOFORM B"/>
    <property type="match status" value="1"/>
</dbReference>
<evidence type="ECO:0000313" key="18">
    <source>
        <dbReference type="Proteomes" id="UP000342300"/>
    </source>
</evidence>
<dbReference type="EMBL" id="PDHS01000020">
    <property type="protein sequence ID" value="MQM29179.1"/>
    <property type="molecule type" value="Genomic_DNA"/>
</dbReference>
<keyword evidence="13" id="KW-0406">Ion transport</keyword>
<dbReference type="InterPro" id="IPR008250">
    <property type="entry name" value="ATPase_P-typ_transduc_dom_A_sf"/>
</dbReference>
<dbReference type="AlphaFoldDB" id="A0A6A7RPF7"/>
<dbReference type="Pfam" id="PF00122">
    <property type="entry name" value="E1-E2_ATPase"/>
    <property type="match status" value="1"/>
</dbReference>
<dbReference type="SFLD" id="SFLDF00027">
    <property type="entry name" value="p-type_atpase"/>
    <property type="match status" value="1"/>
</dbReference>
<keyword evidence="5" id="KW-0597">Phosphoprotein</keyword>